<accession>A0A412FZD7</accession>
<feature type="domain" description="FAD-dependent oxidoreductase 2 FAD-binding" evidence="5">
    <location>
        <begin position="75"/>
        <end position="524"/>
    </location>
</feature>
<evidence type="ECO:0000256" key="1">
    <source>
        <dbReference type="ARBA" id="ARBA00001974"/>
    </source>
</evidence>
<comment type="caution">
    <text evidence="6">The sequence shown here is derived from an EMBL/GenBank/DDBJ whole genome shotgun (WGS) entry which is preliminary data.</text>
</comment>
<keyword evidence="3" id="KW-0274">FAD</keyword>
<dbReference type="NCBIfam" id="TIGR01409">
    <property type="entry name" value="TAT_signal_seq"/>
    <property type="match status" value="1"/>
</dbReference>
<comment type="cofactor">
    <cofactor evidence="1">
        <name>FAD</name>
        <dbReference type="ChEBI" id="CHEBI:57692"/>
    </cofactor>
</comment>
<dbReference type="GO" id="GO:0008202">
    <property type="term" value="P:steroid metabolic process"/>
    <property type="evidence" value="ECO:0007669"/>
    <property type="project" value="UniProtKB-ARBA"/>
</dbReference>
<dbReference type="Gene3D" id="3.90.700.10">
    <property type="entry name" value="Succinate dehydrogenase/fumarate reductase flavoprotein, catalytic domain"/>
    <property type="match status" value="1"/>
</dbReference>
<dbReference type="PROSITE" id="PS51257">
    <property type="entry name" value="PROKAR_LIPOPROTEIN"/>
    <property type="match status" value="1"/>
</dbReference>
<dbReference type="InterPro" id="IPR019546">
    <property type="entry name" value="TAT_signal_bac_arc"/>
</dbReference>
<dbReference type="Proteomes" id="UP000284178">
    <property type="component" value="Unassembled WGS sequence"/>
</dbReference>
<dbReference type="Pfam" id="PF00890">
    <property type="entry name" value="FAD_binding_2"/>
    <property type="match status" value="1"/>
</dbReference>
<evidence type="ECO:0000256" key="2">
    <source>
        <dbReference type="ARBA" id="ARBA00022630"/>
    </source>
</evidence>
<evidence type="ECO:0000313" key="7">
    <source>
        <dbReference type="Proteomes" id="UP000284178"/>
    </source>
</evidence>
<evidence type="ECO:0000256" key="4">
    <source>
        <dbReference type="ARBA" id="ARBA00023002"/>
    </source>
</evidence>
<dbReference type="InterPro" id="IPR050315">
    <property type="entry name" value="FAD-oxidoreductase_2"/>
</dbReference>
<dbReference type="PANTHER" id="PTHR43400">
    <property type="entry name" value="FUMARATE REDUCTASE"/>
    <property type="match status" value="1"/>
</dbReference>
<dbReference type="InterPro" id="IPR006311">
    <property type="entry name" value="TAT_signal"/>
</dbReference>
<keyword evidence="2" id="KW-0285">Flavoprotein</keyword>
<proteinExistence type="predicted"/>
<evidence type="ECO:0000259" key="5">
    <source>
        <dbReference type="Pfam" id="PF00890"/>
    </source>
</evidence>
<sequence length="555" mass="60261">MRRELEMNLSRREFLKSSLAAAAGMGALGLLGACSTQENTTSTPSPEATGDTVAAALDAPYTALSADAITEKTVDFVIVGAGPAGLCAAVKAAENGLSVAVVEKTGATGGCAKFGMGILAIGTELQKAQGEELDLDAMYNMFTEYTHYRTDCVLMRRYFEESKETLEWIEAMGVEFEEAARYFEKSYPTWHIVKSETGVIGGGQAKTMTDHLEARARELGVEFYLETPACRLETETGKVSGVCAVSADGKQGYHFLCNAALIATGGFGNNEAWVKEQFALNLDQDFFGMRFPGHEGDGIQMAWNAGVKQSEMIEEMIFDIFQPGSTGSYTNDIKLVIQQPNLMVNQQGKRFFNEEQVQNTTYTGNSLRNQTGNTGFMILDEAIKQSYVEANHVDFTSRVWNTDNFTQFDANFKTMEESGYTAIVKADTLEELANKMGIDPQGLAATVAEYNQLCADGYDPLGKGAAYLKPITTAPFYAAQYYPSSYGTLGGIKVNSNLEVLDQNDQVITGLYSAGTDSCTVYGDSYMFLLPGNTMGYSVNTGKFVGEAVSELLKK</sequence>
<evidence type="ECO:0000256" key="3">
    <source>
        <dbReference type="ARBA" id="ARBA00022827"/>
    </source>
</evidence>
<keyword evidence="4" id="KW-0560">Oxidoreductase</keyword>
<dbReference type="AlphaFoldDB" id="A0A412FZD7"/>
<dbReference type="PANTHER" id="PTHR43400:SF10">
    <property type="entry name" value="3-OXOSTEROID 1-DEHYDROGENASE"/>
    <property type="match status" value="1"/>
</dbReference>
<keyword evidence="7" id="KW-1185">Reference proteome</keyword>
<dbReference type="SUPFAM" id="SSF51905">
    <property type="entry name" value="FAD/NAD(P)-binding domain"/>
    <property type="match status" value="1"/>
</dbReference>
<reference evidence="6 7" key="1">
    <citation type="submission" date="2018-08" db="EMBL/GenBank/DDBJ databases">
        <title>A genome reference for cultivated species of the human gut microbiota.</title>
        <authorList>
            <person name="Zou Y."/>
            <person name="Xue W."/>
            <person name="Luo G."/>
        </authorList>
    </citation>
    <scope>NUCLEOTIDE SEQUENCE [LARGE SCALE GENOMIC DNA]</scope>
    <source>
        <strain evidence="6 7">AF24-29</strain>
    </source>
</reference>
<evidence type="ECO:0000313" key="6">
    <source>
        <dbReference type="EMBL" id="RGR73547.1"/>
    </source>
</evidence>
<name>A0A412FZD7_9FIRM</name>
<dbReference type="SUPFAM" id="SSF56425">
    <property type="entry name" value="Succinate dehydrogenase/fumarate reductase flavoprotein, catalytic domain"/>
    <property type="match status" value="1"/>
</dbReference>
<dbReference type="InterPro" id="IPR027477">
    <property type="entry name" value="Succ_DH/fumarate_Rdtase_cat_sf"/>
</dbReference>
<dbReference type="InterPro" id="IPR003953">
    <property type="entry name" value="FAD-dep_OxRdtase_2_FAD-bd"/>
</dbReference>
<dbReference type="InterPro" id="IPR036188">
    <property type="entry name" value="FAD/NAD-bd_sf"/>
</dbReference>
<dbReference type="Gene3D" id="3.50.50.60">
    <property type="entry name" value="FAD/NAD(P)-binding domain"/>
    <property type="match status" value="2"/>
</dbReference>
<dbReference type="GO" id="GO:0033765">
    <property type="term" value="F:steroid dehydrogenase activity, acting on the CH-CH group of donors"/>
    <property type="evidence" value="ECO:0007669"/>
    <property type="project" value="UniProtKB-ARBA"/>
</dbReference>
<dbReference type="EMBL" id="QRUP01000011">
    <property type="protein sequence ID" value="RGR73547.1"/>
    <property type="molecule type" value="Genomic_DNA"/>
</dbReference>
<protein>
    <submittedName>
        <fullName evidence="6">FAD-dependent oxidoreductase</fullName>
    </submittedName>
</protein>
<gene>
    <name evidence="6" type="ORF">DWY25_09985</name>
</gene>
<organism evidence="6 7">
    <name type="scientific">Holdemania filiformis</name>
    <dbReference type="NCBI Taxonomy" id="61171"/>
    <lineage>
        <taxon>Bacteria</taxon>
        <taxon>Bacillati</taxon>
        <taxon>Bacillota</taxon>
        <taxon>Erysipelotrichia</taxon>
        <taxon>Erysipelotrichales</taxon>
        <taxon>Erysipelotrichaceae</taxon>
        <taxon>Holdemania</taxon>
    </lineage>
</organism>
<dbReference type="PROSITE" id="PS51318">
    <property type="entry name" value="TAT"/>
    <property type="match status" value="1"/>
</dbReference>